<evidence type="ECO:0000256" key="8">
    <source>
        <dbReference type="ARBA" id="ARBA00022777"/>
    </source>
</evidence>
<dbReference type="SMART" id="SM00388">
    <property type="entry name" value="HisKA"/>
    <property type="match status" value="1"/>
</dbReference>
<name>A0AA95HX35_9BACT</name>
<dbReference type="Gene3D" id="1.10.287.130">
    <property type="match status" value="1"/>
</dbReference>
<keyword evidence="6 17" id="KW-0808">Transferase</keyword>
<dbReference type="Pfam" id="PF00072">
    <property type="entry name" value="Response_reg"/>
    <property type="match status" value="1"/>
</dbReference>
<protein>
    <recommendedName>
        <fullName evidence="3">histidine kinase</fullName>
        <ecNumber evidence="3">2.7.13.3</ecNumber>
    </recommendedName>
</protein>
<evidence type="ECO:0000256" key="2">
    <source>
        <dbReference type="ARBA" id="ARBA00004236"/>
    </source>
</evidence>
<dbReference type="InterPro" id="IPR036097">
    <property type="entry name" value="HisK_dim/P_sf"/>
</dbReference>
<evidence type="ECO:0000256" key="13">
    <source>
        <dbReference type="SAM" id="Coils"/>
    </source>
</evidence>
<comment type="subcellular location">
    <subcellularLocation>
        <location evidence="2">Cell membrane</location>
    </subcellularLocation>
</comment>
<evidence type="ECO:0000256" key="3">
    <source>
        <dbReference type="ARBA" id="ARBA00012438"/>
    </source>
</evidence>
<keyword evidence="13" id="KW-0175">Coiled coil</keyword>
<dbReference type="Proteomes" id="UP001177934">
    <property type="component" value="Chromosome"/>
</dbReference>
<dbReference type="SUPFAM" id="SSF52172">
    <property type="entry name" value="CheY-like"/>
    <property type="match status" value="1"/>
</dbReference>
<feature type="modified residue" description="4-aspartylphosphate" evidence="12">
    <location>
        <position position="407"/>
    </location>
</feature>
<evidence type="ECO:0000313" key="17">
    <source>
        <dbReference type="EMBL" id="WHX11252.1"/>
    </source>
</evidence>
<evidence type="ECO:0000256" key="10">
    <source>
        <dbReference type="ARBA" id="ARBA00023012"/>
    </source>
</evidence>
<dbReference type="SMART" id="SM00387">
    <property type="entry name" value="HATPase_c"/>
    <property type="match status" value="1"/>
</dbReference>
<dbReference type="SUPFAM" id="SSF55874">
    <property type="entry name" value="ATPase domain of HSP90 chaperone/DNA topoisomerase II/histidine kinase"/>
    <property type="match status" value="1"/>
</dbReference>
<dbReference type="Pfam" id="PF00512">
    <property type="entry name" value="HisKA"/>
    <property type="match status" value="1"/>
</dbReference>
<evidence type="ECO:0000259" key="16">
    <source>
        <dbReference type="PROSITE" id="PS50110"/>
    </source>
</evidence>
<evidence type="ECO:0000256" key="7">
    <source>
        <dbReference type="ARBA" id="ARBA00022741"/>
    </source>
</evidence>
<dbReference type="PROSITE" id="PS50110">
    <property type="entry name" value="RESPONSE_REGULATORY"/>
    <property type="match status" value="1"/>
</dbReference>
<dbReference type="InterPro" id="IPR003594">
    <property type="entry name" value="HATPase_dom"/>
</dbReference>
<keyword evidence="14" id="KW-0812">Transmembrane</keyword>
<dbReference type="SMART" id="SM00448">
    <property type="entry name" value="REC"/>
    <property type="match status" value="1"/>
</dbReference>
<evidence type="ECO:0000256" key="6">
    <source>
        <dbReference type="ARBA" id="ARBA00022679"/>
    </source>
</evidence>
<dbReference type="InterPro" id="IPR036641">
    <property type="entry name" value="HPT_dom_sf"/>
</dbReference>
<keyword evidence="9" id="KW-0067">ATP-binding</keyword>
<evidence type="ECO:0000256" key="14">
    <source>
        <dbReference type="SAM" id="Phobius"/>
    </source>
</evidence>
<organism evidence="17 18">
    <name type="scientific">Phocaeicola dorei</name>
    <dbReference type="NCBI Taxonomy" id="357276"/>
    <lineage>
        <taxon>Bacteria</taxon>
        <taxon>Pseudomonadati</taxon>
        <taxon>Bacteroidota</taxon>
        <taxon>Bacteroidia</taxon>
        <taxon>Bacteroidales</taxon>
        <taxon>Bacteroidaceae</taxon>
        <taxon>Phocaeicola</taxon>
    </lineage>
</organism>
<dbReference type="InterPro" id="IPR005467">
    <property type="entry name" value="His_kinase_dom"/>
</dbReference>
<sequence>MLRSLDERITLEQAERQARLLAQMDSLYAGSTELNGRMNSMVSEFERENNERLTARYKAFVLERDKSYYMAAGLALSVSLLAIMLYIVIHRDLNRRLRYERELEQSDRRNRELLRSRKELMASVAHDLRAPLAAIRGCAEQLPSESDGSRRAGYLDNILHSSDYMLGLVNTLMEYHRIDEGGVRSQNTLFSLKTLFEEIADGHRLVARQKNLAFTASFSGLDVIVSCDSSHIRQIAGNLLSNALKFTFHGKVLLEVEYRQGNLRISVLDTGMGIGFEEKERIFGAFERLDNARNIPGFGLGLAITARLVSSMQGHVEVESVPGEGSRFSVFLPMPPAGQPVCPEEKVLSAGELPAGIRVLVIDDNRVQLGIISKMLSRNRIHCDCCTDVRELTDCLNRQEYDLLLTDIQMPGADGFSVLELLKTLNIFRIWEIPVIAVTARSDNKEKYLAAGFADCLYKPFSEGELLAAVSQMHRPNFAVIMEGEENGEEMLDLFIEDTTEELSGMRDAFSMGDYEKLASIIHRAAPLWEMIRINIPRSELKGMASMPPEKWGGASDGRIEELIKAVEQVVEKAKKIKEKVYGNRVDSRG</sequence>
<feature type="domain" description="Histidine kinase" evidence="15">
    <location>
        <begin position="123"/>
        <end position="336"/>
    </location>
</feature>
<dbReference type="PROSITE" id="PS50109">
    <property type="entry name" value="HIS_KIN"/>
    <property type="match status" value="1"/>
</dbReference>
<dbReference type="PANTHER" id="PTHR43047:SF72">
    <property type="entry name" value="OSMOSENSING HISTIDINE PROTEIN KINASE SLN1"/>
    <property type="match status" value="1"/>
</dbReference>
<evidence type="ECO:0000256" key="5">
    <source>
        <dbReference type="ARBA" id="ARBA00022553"/>
    </source>
</evidence>
<dbReference type="GO" id="GO:0005524">
    <property type="term" value="F:ATP binding"/>
    <property type="evidence" value="ECO:0007669"/>
    <property type="project" value="UniProtKB-KW"/>
</dbReference>
<dbReference type="FunFam" id="3.30.565.10:FF:000023">
    <property type="entry name" value="PAS domain-containing sensor histidine kinase"/>
    <property type="match status" value="1"/>
</dbReference>
<feature type="coiled-coil region" evidence="13">
    <location>
        <begin position="96"/>
        <end position="123"/>
    </location>
</feature>
<keyword evidence="8 17" id="KW-0418">Kinase</keyword>
<dbReference type="InterPro" id="IPR003661">
    <property type="entry name" value="HisK_dim/P_dom"/>
</dbReference>
<dbReference type="EC" id="2.7.13.3" evidence="3"/>
<dbReference type="InterPro" id="IPR036890">
    <property type="entry name" value="HATPase_C_sf"/>
</dbReference>
<feature type="transmembrane region" description="Helical" evidence="14">
    <location>
        <begin position="68"/>
        <end position="89"/>
    </location>
</feature>
<keyword evidence="5 12" id="KW-0597">Phosphoprotein</keyword>
<keyword evidence="11 14" id="KW-0472">Membrane</keyword>
<dbReference type="SUPFAM" id="SSF47226">
    <property type="entry name" value="Histidine-containing phosphotransfer domain, HPT domain"/>
    <property type="match status" value="1"/>
</dbReference>
<keyword evidence="7" id="KW-0547">Nucleotide-binding</keyword>
<dbReference type="PRINTS" id="PR00344">
    <property type="entry name" value="BCTRLSENSOR"/>
</dbReference>
<reference evidence="17" key="1">
    <citation type="journal article" date="2023" name="Nat. Commun.">
        <title>Identification of a novel Human Milk Oligosaccharides utilization cluster in the infant gut commensal Bacteroides dorei.</title>
        <authorList>
            <person name="Kijner S."/>
            <person name="Ennis D."/>
            <person name="Shmorak S."/>
            <person name="Florentin A."/>
            <person name="Yassour M."/>
        </authorList>
    </citation>
    <scope>NUCLEOTIDE SEQUENCE</scope>
    <source>
        <strain evidence="17">2</strain>
    </source>
</reference>
<dbReference type="GO" id="GO:0000155">
    <property type="term" value="F:phosphorelay sensor kinase activity"/>
    <property type="evidence" value="ECO:0007669"/>
    <property type="project" value="InterPro"/>
</dbReference>
<evidence type="ECO:0000256" key="9">
    <source>
        <dbReference type="ARBA" id="ARBA00022840"/>
    </source>
</evidence>
<dbReference type="GO" id="GO:0009927">
    <property type="term" value="F:histidine phosphotransfer kinase activity"/>
    <property type="evidence" value="ECO:0007669"/>
    <property type="project" value="TreeGrafter"/>
</dbReference>
<dbReference type="PANTHER" id="PTHR43047">
    <property type="entry name" value="TWO-COMPONENT HISTIDINE PROTEIN KINASE"/>
    <property type="match status" value="1"/>
</dbReference>
<comment type="catalytic activity">
    <reaction evidence="1">
        <text>ATP + protein L-histidine = ADP + protein N-phospho-L-histidine.</text>
        <dbReference type="EC" id="2.7.13.3"/>
    </reaction>
</comment>
<evidence type="ECO:0000313" key="18">
    <source>
        <dbReference type="Proteomes" id="UP001177934"/>
    </source>
</evidence>
<dbReference type="Gene3D" id="3.40.50.2300">
    <property type="match status" value="1"/>
</dbReference>
<keyword evidence="4" id="KW-1003">Cell membrane</keyword>
<dbReference type="InterPro" id="IPR004358">
    <property type="entry name" value="Sig_transdc_His_kin-like_C"/>
</dbReference>
<dbReference type="InterPro" id="IPR001789">
    <property type="entry name" value="Sig_transdc_resp-reg_receiver"/>
</dbReference>
<keyword evidence="10" id="KW-0902">Two-component regulatory system</keyword>
<dbReference type="Gene3D" id="3.30.565.10">
    <property type="entry name" value="Histidine kinase-like ATPase, C-terminal domain"/>
    <property type="match status" value="1"/>
</dbReference>
<dbReference type="InterPro" id="IPR011006">
    <property type="entry name" value="CheY-like_superfamily"/>
</dbReference>
<keyword evidence="14" id="KW-1133">Transmembrane helix</keyword>
<dbReference type="EMBL" id="CP126056">
    <property type="protein sequence ID" value="WHX11252.1"/>
    <property type="molecule type" value="Genomic_DNA"/>
</dbReference>
<evidence type="ECO:0000256" key="4">
    <source>
        <dbReference type="ARBA" id="ARBA00022475"/>
    </source>
</evidence>
<proteinExistence type="predicted"/>
<evidence type="ECO:0000259" key="15">
    <source>
        <dbReference type="PROSITE" id="PS50109"/>
    </source>
</evidence>
<evidence type="ECO:0000256" key="1">
    <source>
        <dbReference type="ARBA" id="ARBA00000085"/>
    </source>
</evidence>
<dbReference type="SUPFAM" id="SSF47384">
    <property type="entry name" value="Homodimeric domain of signal transducing histidine kinase"/>
    <property type="match status" value="1"/>
</dbReference>
<evidence type="ECO:0000256" key="12">
    <source>
        <dbReference type="PROSITE-ProRule" id="PRU00169"/>
    </source>
</evidence>
<dbReference type="GO" id="GO:0005886">
    <property type="term" value="C:plasma membrane"/>
    <property type="evidence" value="ECO:0007669"/>
    <property type="project" value="UniProtKB-SubCell"/>
</dbReference>
<dbReference type="CDD" id="cd00082">
    <property type="entry name" value="HisKA"/>
    <property type="match status" value="1"/>
</dbReference>
<feature type="domain" description="Response regulatory" evidence="16">
    <location>
        <begin position="358"/>
        <end position="474"/>
    </location>
</feature>
<evidence type="ECO:0000256" key="11">
    <source>
        <dbReference type="ARBA" id="ARBA00023136"/>
    </source>
</evidence>
<dbReference type="AlphaFoldDB" id="A0AA95HX35"/>
<dbReference type="Pfam" id="PF02518">
    <property type="entry name" value="HATPase_c"/>
    <property type="match status" value="1"/>
</dbReference>
<gene>
    <name evidence="17" type="ORF">QNN11_08100</name>
</gene>
<accession>A0AA95HX35</accession>